<dbReference type="Proteomes" id="UP001234178">
    <property type="component" value="Unassembled WGS sequence"/>
</dbReference>
<keyword evidence="2" id="KW-1185">Reference proteome</keyword>
<accession>A0ABQ9ZGU8</accession>
<evidence type="ECO:0000313" key="1">
    <source>
        <dbReference type="EMBL" id="KAK4012157.1"/>
    </source>
</evidence>
<comment type="caution">
    <text evidence="1">The sequence shown here is derived from an EMBL/GenBank/DDBJ whole genome shotgun (WGS) entry which is preliminary data.</text>
</comment>
<organism evidence="1 2">
    <name type="scientific">Daphnia magna</name>
    <dbReference type="NCBI Taxonomy" id="35525"/>
    <lineage>
        <taxon>Eukaryota</taxon>
        <taxon>Metazoa</taxon>
        <taxon>Ecdysozoa</taxon>
        <taxon>Arthropoda</taxon>
        <taxon>Crustacea</taxon>
        <taxon>Branchiopoda</taxon>
        <taxon>Diplostraca</taxon>
        <taxon>Cladocera</taxon>
        <taxon>Anomopoda</taxon>
        <taxon>Daphniidae</taxon>
        <taxon>Daphnia</taxon>
    </lineage>
</organism>
<reference evidence="1 2" key="1">
    <citation type="journal article" date="2023" name="Nucleic Acids Res.">
        <title>The hologenome of Daphnia magna reveals possible DNA methylation and microbiome-mediated evolution of the host genome.</title>
        <authorList>
            <person name="Chaturvedi A."/>
            <person name="Li X."/>
            <person name="Dhandapani V."/>
            <person name="Marshall H."/>
            <person name="Kissane S."/>
            <person name="Cuenca-Cambronero M."/>
            <person name="Asole G."/>
            <person name="Calvet F."/>
            <person name="Ruiz-Romero M."/>
            <person name="Marangio P."/>
            <person name="Guigo R."/>
            <person name="Rago D."/>
            <person name="Mirbahai L."/>
            <person name="Eastwood N."/>
            <person name="Colbourne J.K."/>
            <person name="Zhou J."/>
            <person name="Mallon E."/>
            <person name="Orsini L."/>
        </authorList>
    </citation>
    <scope>NUCLEOTIDE SEQUENCE [LARGE SCALE GENOMIC DNA]</scope>
    <source>
        <strain evidence="1">LRV0_1</strain>
    </source>
</reference>
<evidence type="ECO:0000313" key="2">
    <source>
        <dbReference type="Proteomes" id="UP001234178"/>
    </source>
</evidence>
<name>A0ABQ9ZGU8_9CRUS</name>
<dbReference type="EMBL" id="JAOYFB010000003">
    <property type="protein sequence ID" value="KAK4012157.1"/>
    <property type="molecule type" value="Genomic_DNA"/>
</dbReference>
<protein>
    <submittedName>
        <fullName evidence="1">Uncharacterized protein</fullName>
    </submittedName>
</protein>
<proteinExistence type="predicted"/>
<sequence length="79" mass="8807">MTKYRSHTPTPAYWSENPTEKVFSEVKSRKYRSYTRTPTYGSAYPTEKVFSGKGKLLSHTPTTDNGCISLGYTPPAVPG</sequence>
<gene>
    <name evidence="1" type="ORF">OUZ56_021256</name>
</gene>